<dbReference type="OrthoDB" id="905812at2"/>
<dbReference type="Gene3D" id="2.40.170.20">
    <property type="entry name" value="TonB-dependent receptor, beta-barrel domain"/>
    <property type="match status" value="1"/>
</dbReference>
<dbReference type="SUPFAM" id="SSF49464">
    <property type="entry name" value="Carboxypeptidase regulatory domain-like"/>
    <property type="match status" value="1"/>
</dbReference>
<evidence type="ECO:0000313" key="8">
    <source>
        <dbReference type="Proteomes" id="UP000184048"/>
    </source>
</evidence>
<dbReference type="EMBL" id="FQUU01000002">
    <property type="protein sequence ID" value="SHE54298.1"/>
    <property type="molecule type" value="Genomic_DNA"/>
</dbReference>
<evidence type="ECO:0000256" key="3">
    <source>
        <dbReference type="ARBA" id="ARBA00023237"/>
    </source>
</evidence>
<dbReference type="Gene3D" id="2.60.40.1120">
    <property type="entry name" value="Carboxypeptidase-like, regulatory domain"/>
    <property type="match status" value="1"/>
</dbReference>
<evidence type="ECO:0000256" key="4">
    <source>
        <dbReference type="SAM" id="SignalP"/>
    </source>
</evidence>
<reference evidence="7 8" key="1">
    <citation type="submission" date="2016-11" db="EMBL/GenBank/DDBJ databases">
        <authorList>
            <person name="Jaros S."/>
            <person name="Januszkiewicz K."/>
            <person name="Wedrychowicz H."/>
        </authorList>
    </citation>
    <scope>NUCLEOTIDE SEQUENCE [LARGE SCALE GENOMIC DNA]</scope>
    <source>
        <strain evidence="7 8">DSM 18119</strain>
    </source>
</reference>
<dbReference type="Pfam" id="PF14905">
    <property type="entry name" value="OMP_b-brl_3"/>
    <property type="match status" value="1"/>
</dbReference>
<dbReference type="GO" id="GO:0009279">
    <property type="term" value="C:cell outer membrane"/>
    <property type="evidence" value="ECO:0007669"/>
    <property type="project" value="UniProtKB-SubCell"/>
</dbReference>
<dbReference type="Pfam" id="PF07715">
    <property type="entry name" value="Plug"/>
    <property type="match status" value="1"/>
</dbReference>
<dbReference type="AlphaFoldDB" id="A0A1M4UCF7"/>
<dbReference type="InterPro" id="IPR036942">
    <property type="entry name" value="Beta-barrel_TonB_sf"/>
</dbReference>
<keyword evidence="7" id="KW-0675">Receptor</keyword>
<accession>A0A1M4UCF7</accession>
<evidence type="ECO:0000256" key="1">
    <source>
        <dbReference type="ARBA" id="ARBA00004442"/>
    </source>
</evidence>
<evidence type="ECO:0000313" key="7">
    <source>
        <dbReference type="EMBL" id="SHE54298.1"/>
    </source>
</evidence>
<protein>
    <submittedName>
        <fullName evidence="7">Outer membrane receptor proteins, mostly Fe transport</fullName>
    </submittedName>
</protein>
<dbReference type="Gene3D" id="2.170.130.10">
    <property type="entry name" value="TonB-dependent receptor, plug domain"/>
    <property type="match status" value="1"/>
</dbReference>
<dbReference type="Proteomes" id="UP000184048">
    <property type="component" value="Unassembled WGS sequence"/>
</dbReference>
<feature type="domain" description="Outer membrane protein beta-barrel" evidence="6">
    <location>
        <begin position="388"/>
        <end position="803"/>
    </location>
</feature>
<name>A0A1M4UCF7_9BACT</name>
<dbReference type="PANTHER" id="PTHR40980:SF4">
    <property type="entry name" value="TONB-DEPENDENT RECEPTOR-LIKE BETA-BARREL DOMAIN-CONTAINING PROTEIN"/>
    <property type="match status" value="1"/>
</dbReference>
<dbReference type="InterPro" id="IPR012910">
    <property type="entry name" value="Plug_dom"/>
</dbReference>
<organism evidence="7 8">
    <name type="scientific">Flavisolibacter ginsengisoli DSM 18119</name>
    <dbReference type="NCBI Taxonomy" id="1121884"/>
    <lineage>
        <taxon>Bacteria</taxon>
        <taxon>Pseudomonadati</taxon>
        <taxon>Bacteroidota</taxon>
        <taxon>Chitinophagia</taxon>
        <taxon>Chitinophagales</taxon>
        <taxon>Chitinophagaceae</taxon>
        <taxon>Flavisolibacter</taxon>
    </lineage>
</organism>
<dbReference type="SUPFAM" id="SSF56935">
    <property type="entry name" value="Porins"/>
    <property type="match status" value="1"/>
</dbReference>
<keyword evidence="4" id="KW-0732">Signal</keyword>
<keyword evidence="3" id="KW-0998">Cell outer membrane</keyword>
<feature type="domain" description="TonB-dependent receptor plug" evidence="5">
    <location>
        <begin position="144"/>
        <end position="228"/>
    </location>
</feature>
<dbReference type="STRING" id="1121884.SAMN02745131_00598"/>
<gene>
    <name evidence="7" type="ORF">SAMN02745131_00598</name>
</gene>
<evidence type="ECO:0000259" key="6">
    <source>
        <dbReference type="Pfam" id="PF14905"/>
    </source>
</evidence>
<comment type="subcellular location">
    <subcellularLocation>
        <location evidence="1">Cell outer membrane</location>
    </subcellularLocation>
</comment>
<dbReference type="Pfam" id="PF13620">
    <property type="entry name" value="CarboxypepD_reg"/>
    <property type="match status" value="1"/>
</dbReference>
<dbReference type="InterPro" id="IPR037066">
    <property type="entry name" value="Plug_dom_sf"/>
</dbReference>
<dbReference type="InterPro" id="IPR008969">
    <property type="entry name" value="CarboxyPept-like_regulatory"/>
</dbReference>
<evidence type="ECO:0000256" key="2">
    <source>
        <dbReference type="ARBA" id="ARBA00023136"/>
    </source>
</evidence>
<dbReference type="PANTHER" id="PTHR40980">
    <property type="entry name" value="PLUG DOMAIN-CONTAINING PROTEIN"/>
    <property type="match status" value="1"/>
</dbReference>
<evidence type="ECO:0000259" key="5">
    <source>
        <dbReference type="Pfam" id="PF07715"/>
    </source>
</evidence>
<sequence length="826" mass="92641">MKRPFILFFLILLFLHPVYAQSKKAGNAILSGKIIDSASHLPLEYATITIYTSASQLPFSGSTSDNAGLFTLNDIPAGNYRLMVESIGYNSFNIPTIEITKNSIIDLKNISLTKKSVSLQNITVVAHGRLVENKIDKMVYNAEKDITSQSGVATDILRKVPMVSVDVNGNVELSGSSGIRFLINGKPSSMFGSNIADVLQSIPASQIKSIEVITNPGARYDAQGLGGIINIILKKNTAHGTNSTISLASGSRTDNGSFNFNARKNDFGFHAYVSGNIRPYATTPYTSNRNSSDSIQHTSTLYQQDGSSRFRRQAIQTGLGFDWTVKEKNNYSGSVSYNQFGYTGNGTVFQHQKNWSADQSLLSDVNSLSNTSNFYKAHNIDAGFNYKRTFDKEDQELEVSITSSLNNSTSTAGNNQLLLPMDSLYYGINNRNPGKETETELEVNYTQPLQKEIQLGLGGKFSLLDISSQADIWSLVPNLKSYTRNKALSNNLDYHQKVYAFYSEIKLPVGSLFDAKMGARYERTEINSFYSNAQRQIPTPGYNTLVPSIYFSKKIGDRHTLKLSYSKRIERPDYGDLNPFINTADPKNITAGNPYLKPEIGNRYELGYALDLGSVGSFMANLFYRANNHDIQPYIMYYPVLVIGDSTFSNVSVSSRENIGMEKNTGLNLFGDIHYSNKFTFRSNLFFFHRHIINVLQPGFDAYSFNYRMNINLTYQFNTRWVGEFFGNFNSPRNEVQGRYPSFVTYSFAFRKQFWNKKGSLALTATNPFNEYVNQQTEVKGPNFSLNSNRKIPFRSFGVNFTWKFGKLEFKKEKDEIPGGINGPTD</sequence>
<feature type="chain" id="PRO_5009907715" evidence="4">
    <location>
        <begin position="21"/>
        <end position="826"/>
    </location>
</feature>
<dbReference type="InterPro" id="IPR041700">
    <property type="entry name" value="OMP_b-brl_3"/>
</dbReference>
<dbReference type="RefSeq" id="WP_072833752.1">
    <property type="nucleotide sequence ID" value="NZ_FQUU01000002.1"/>
</dbReference>
<proteinExistence type="predicted"/>
<feature type="signal peptide" evidence="4">
    <location>
        <begin position="1"/>
        <end position="20"/>
    </location>
</feature>
<keyword evidence="2" id="KW-0472">Membrane</keyword>
<keyword evidence="8" id="KW-1185">Reference proteome</keyword>